<protein>
    <submittedName>
        <fullName evidence="10">Membrane protein</fullName>
    </submittedName>
</protein>
<dbReference type="RefSeq" id="WP_041055158.1">
    <property type="nucleotide sequence ID" value="NZ_JXRR01000008.1"/>
</dbReference>
<comment type="similarity">
    <text evidence="2">Belongs to the UPF0702 family.</text>
</comment>
<dbReference type="PANTHER" id="PTHR34582">
    <property type="entry name" value="UPF0702 TRANSMEMBRANE PROTEIN YCAP"/>
    <property type="match status" value="1"/>
</dbReference>
<keyword evidence="11" id="KW-1185">Reference proteome</keyword>
<evidence type="ECO:0000313" key="11">
    <source>
        <dbReference type="Proteomes" id="UP000031972"/>
    </source>
</evidence>
<feature type="domain" description="YetF C-terminal" evidence="8">
    <location>
        <begin position="88"/>
        <end position="157"/>
    </location>
</feature>
<dbReference type="Pfam" id="PF20730">
    <property type="entry name" value="YetF_N"/>
    <property type="match status" value="1"/>
</dbReference>
<dbReference type="OrthoDB" id="9793799at2"/>
<keyword evidence="4 7" id="KW-0812">Transmembrane</keyword>
<dbReference type="GO" id="GO:0005886">
    <property type="term" value="C:plasma membrane"/>
    <property type="evidence" value="ECO:0007669"/>
    <property type="project" value="UniProtKB-SubCell"/>
</dbReference>
<keyword evidence="5 7" id="KW-1133">Transmembrane helix</keyword>
<evidence type="ECO:0000256" key="3">
    <source>
        <dbReference type="ARBA" id="ARBA00022475"/>
    </source>
</evidence>
<feature type="transmembrane region" description="Helical" evidence="7">
    <location>
        <begin position="39"/>
        <end position="58"/>
    </location>
</feature>
<dbReference type="InterPro" id="IPR048454">
    <property type="entry name" value="YetF_N"/>
</dbReference>
<accession>A0A0C2W2S1</accession>
<name>A0A0C2W2S1_9BACL</name>
<evidence type="ECO:0000259" key="8">
    <source>
        <dbReference type="Pfam" id="PF04239"/>
    </source>
</evidence>
<organism evidence="10 11">
    <name type="scientific">Jeotgalibacillus campisalis</name>
    <dbReference type="NCBI Taxonomy" id="220754"/>
    <lineage>
        <taxon>Bacteria</taxon>
        <taxon>Bacillati</taxon>
        <taxon>Bacillota</taxon>
        <taxon>Bacilli</taxon>
        <taxon>Bacillales</taxon>
        <taxon>Caryophanaceae</taxon>
        <taxon>Jeotgalibacillus</taxon>
    </lineage>
</organism>
<comment type="subcellular location">
    <subcellularLocation>
        <location evidence="1">Cell membrane</location>
        <topology evidence="1">Multi-pass membrane protein</topology>
    </subcellularLocation>
</comment>
<feature type="transmembrane region" description="Helical" evidence="7">
    <location>
        <begin position="6"/>
        <end position="27"/>
    </location>
</feature>
<feature type="transmembrane region" description="Helical" evidence="7">
    <location>
        <begin position="64"/>
        <end position="86"/>
    </location>
</feature>
<evidence type="ECO:0000256" key="7">
    <source>
        <dbReference type="SAM" id="Phobius"/>
    </source>
</evidence>
<dbReference type="PATRIC" id="fig|220754.4.peg.822"/>
<dbReference type="Proteomes" id="UP000031972">
    <property type="component" value="Unassembled WGS sequence"/>
</dbReference>
<gene>
    <name evidence="10" type="ORF">KR50_08020</name>
</gene>
<dbReference type="InterPro" id="IPR007353">
    <property type="entry name" value="DUF421"/>
</dbReference>
<keyword evidence="3" id="KW-1003">Cell membrane</keyword>
<proteinExistence type="inferred from homology"/>
<evidence type="ECO:0000256" key="6">
    <source>
        <dbReference type="ARBA" id="ARBA00023136"/>
    </source>
</evidence>
<evidence type="ECO:0000256" key="4">
    <source>
        <dbReference type="ARBA" id="ARBA00022692"/>
    </source>
</evidence>
<evidence type="ECO:0000313" key="10">
    <source>
        <dbReference type="EMBL" id="KIL50921.1"/>
    </source>
</evidence>
<reference evidence="10 11" key="1">
    <citation type="submission" date="2015-01" db="EMBL/GenBank/DDBJ databases">
        <title>Jeotgalibacillus campisalis genome sequencing.</title>
        <authorList>
            <person name="Goh K.M."/>
            <person name="Chan K.-G."/>
            <person name="Yaakop A.S."/>
            <person name="Ee R."/>
            <person name="Gan H.M."/>
            <person name="Chan C.S."/>
        </authorList>
    </citation>
    <scope>NUCLEOTIDE SEQUENCE [LARGE SCALE GENOMIC DNA]</scope>
    <source>
        <strain evidence="10 11">SF-57</strain>
    </source>
</reference>
<evidence type="ECO:0000256" key="5">
    <source>
        <dbReference type="ARBA" id="ARBA00022989"/>
    </source>
</evidence>
<dbReference type="InterPro" id="IPR023090">
    <property type="entry name" value="UPF0702_alpha/beta_dom_sf"/>
</dbReference>
<dbReference type="Gene3D" id="3.30.240.20">
    <property type="entry name" value="bsu07140 like domains"/>
    <property type="match status" value="1"/>
</dbReference>
<keyword evidence="6 7" id="KW-0472">Membrane</keyword>
<dbReference type="AlphaFoldDB" id="A0A0C2W2S1"/>
<dbReference type="PANTHER" id="PTHR34582:SF6">
    <property type="entry name" value="UPF0702 TRANSMEMBRANE PROTEIN YCAP"/>
    <property type="match status" value="1"/>
</dbReference>
<feature type="domain" description="YetF-like N-terminal transmembrane" evidence="9">
    <location>
        <begin position="17"/>
        <end position="84"/>
    </location>
</feature>
<sequence>MFFNGWEVIGRTILVGVLAYAGLIAVLRISGKRTLSKMNAFDLIVTVALGSTLATILLSKDVALAEGMTAFFVLVGMQYLIAWLSVRSSVVSNLIKSNPELLYYNGNFCRGVMKKERVLEVEILQAARSSGADSLEKVTAVVLETDGSISVIQKSDKTHEDSTFSNVKSRD</sequence>
<comment type="caution">
    <text evidence="10">The sequence shown here is derived from an EMBL/GenBank/DDBJ whole genome shotgun (WGS) entry which is preliminary data.</text>
</comment>
<dbReference type="EMBL" id="JXRR01000008">
    <property type="protein sequence ID" value="KIL50921.1"/>
    <property type="molecule type" value="Genomic_DNA"/>
</dbReference>
<evidence type="ECO:0000259" key="9">
    <source>
        <dbReference type="Pfam" id="PF20730"/>
    </source>
</evidence>
<evidence type="ECO:0000256" key="1">
    <source>
        <dbReference type="ARBA" id="ARBA00004651"/>
    </source>
</evidence>
<dbReference type="Pfam" id="PF04239">
    <property type="entry name" value="DUF421"/>
    <property type="match status" value="1"/>
</dbReference>
<evidence type="ECO:0000256" key="2">
    <source>
        <dbReference type="ARBA" id="ARBA00006448"/>
    </source>
</evidence>